<keyword evidence="5" id="KW-1185">Reference proteome</keyword>
<dbReference type="PANTHER" id="PTHR43514">
    <property type="entry name" value="ABC TRANSPORTER I FAMILY MEMBER 10"/>
    <property type="match status" value="1"/>
</dbReference>
<dbReference type="Gene3D" id="3.40.50.300">
    <property type="entry name" value="P-loop containing nucleotide triphosphate hydrolases"/>
    <property type="match status" value="2"/>
</dbReference>
<feature type="domain" description="ABC transporter" evidence="3">
    <location>
        <begin position="319"/>
        <end position="553"/>
    </location>
</feature>
<keyword evidence="2" id="KW-0067">ATP-binding</keyword>
<proteinExistence type="predicted"/>
<dbReference type="Pfam" id="PF00005">
    <property type="entry name" value="ABC_tran"/>
    <property type="match status" value="2"/>
</dbReference>
<dbReference type="EMBL" id="HE616743">
    <property type="protein sequence ID" value="CCE90563.1"/>
    <property type="molecule type" value="Genomic_DNA"/>
</dbReference>
<dbReference type="eggNOG" id="KOG0927">
    <property type="taxonomic scope" value="Eukaryota"/>
</dbReference>
<evidence type="ECO:0000256" key="1">
    <source>
        <dbReference type="ARBA" id="ARBA00022741"/>
    </source>
</evidence>
<dbReference type="InterPro" id="IPR003439">
    <property type="entry name" value="ABC_transporter-like_ATP-bd"/>
</dbReference>
<keyword evidence="1" id="KW-0547">Nucleotide-binding</keyword>
<accession>G8ZPL9</accession>
<sequence length="553" mass="63072">MADKQLKLKRALVSMAGRRFGSMLSDGVVVRISNALFKSSLVKGAKTVYAKPISKFEIRKGEKWAVWGKEKGTFLNVLGNRYLCEPPLSLQYGRTRESAPHVEQVSFKGVMPTAHLSARYEHFKDEFDQTCKKFILDNAIGSNAVSYDVETTGRKVNMKLYDKLIKELKLTELQDRWAMGLSNGQMRRARLAYSLLKEPDILLIDDPFLGLDPTATSIISKFLKNYQDEQNCSIIVGLRVQDEIPQWCTHICYPDENEGILFQGPIDKFQEQIANIREKRALELQMQKGSTVYSVEDLLSSHPMYKKPHHEIVRMPHTLELKGLEVQYKGSPVLQDLHWQVAPGSKWHIRGDNGTGKSTLLSLITAEHPQSWNSKVVENGEPRRTGRTNYFDINQRIGMSSPELHAILLKNAGDRLNAKEAIATGFHDASSNNFIPTWKHLDHTKQLLIEMFLNYFHLENMEKTPIGQLSVSDQKLILFIRSLIKMPEVLILDEAFSGMDWEPMMRCHELLNRWPGTVFVVSHVGEETPICDHYLRLIAPGDYEIGDVNHDDL</sequence>
<dbReference type="OrthoDB" id="10255969at2759"/>
<name>G8ZPL9_TORDE</name>
<dbReference type="Proteomes" id="UP000005627">
    <property type="component" value="Chromosome 2"/>
</dbReference>
<dbReference type="InterPro" id="IPR027417">
    <property type="entry name" value="P-loop_NTPase"/>
</dbReference>
<dbReference type="GO" id="GO:0005739">
    <property type="term" value="C:mitochondrion"/>
    <property type="evidence" value="ECO:0007669"/>
    <property type="project" value="TreeGrafter"/>
</dbReference>
<evidence type="ECO:0000313" key="4">
    <source>
        <dbReference type="EMBL" id="CCE90563.1"/>
    </source>
</evidence>
<feature type="domain" description="ABC transporter" evidence="3">
    <location>
        <begin position="30"/>
        <end position="281"/>
    </location>
</feature>
<evidence type="ECO:0000259" key="3">
    <source>
        <dbReference type="PROSITE" id="PS50893"/>
    </source>
</evidence>
<dbReference type="GeneID" id="11504642"/>
<dbReference type="GO" id="GO:0005524">
    <property type="term" value="F:ATP binding"/>
    <property type="evidence" value="ECO:0007669"/>
    <property type="project" value="UniProtKB-KW"/>
</dbReference>
<dbReference type="InParanoid" id="G8ZPL9"/>
<reference evidence="4 5" key="1">
    <citation type="journal article" date="2011" name="Proc. Natl. Acad. Sci. U.S.A.">
        <title>Evolutionary erosion of yeast sex chromosomes by mating-type switching accidents.</title>
        <authorList>
            <person name="Gordon J.L."/>
            <person name="Armisen D."/>
            <person name="Proux-Wera E."/>
            <person name="Oheigeartaigh S.S."/>
            <person name="Byrne K.P."/>
            <person name="Wolfe K.H."/>
        </authorList>
    </citation>
    <scope>NUCLEOTIDE SEQUENCE [LARGE SCALE GENOMIC DNA]</scope>
    <source>
        <strain evidence="5">ATCC 10662 / CBS 1146 / NBRC 0425 / NCYC 2629 / NRRL Y-866</strain>
    </source>
</reference>
<protein>
    <recommendedName>
        <fullName evidence="3">ABC transporter domain-containing protein</fullName>
    </recommendedName>
</protein>
<dbReference type="AlphaFoldDB" id="G8ZPL9"/>
<dbReference type="InterPro" id="IPR003593">
    <property type="entry name" value="AAA+_ATPase"/>
</dbReference>
<dbReference type="KEGG" id="tdl:TDEL_0B04340"/>
<dbReference type="FunCoup" id="G8ZPL9">
    <property type="interactions" value="56"/>
</dbReference>
<dbReference type="HOGENOM" id="CLU_000604_45_3_1"/>
<dbReference type="RefSeq" id="XP_003679774.1">
    <property type="nucleotide sequence ID" value="XM_003679726.1"/>
</dbReference>
<dbReference type="SUPFAM" id="SSF52540">
    <property type="entry name" value="P-loop containing nucleoside triphosphate hydrolases"/>
    <property type="match status" value="2"/>
</dbReference>
<evidence type="ECO:0000256" key="2">
    <source>
        <dbReference type="ARBA" id="ARBA00022840"/>
    </source>
</evidence>
<evidence type="ECO:0000313" key="5">
    <source>
        <dbReference type="Proteomes" id="UP000005627"/>
    </source>
</evidence>
<dbReference type="SMART" id="SM00382">
    <property type="entry name" value="AAA"/>
    <property type="match status" value="1"/>
</dbReference>
<organism evidence="4 5">
    <name type="scientific">Torulaspora delbrueckii</name>
    <name type="common">Yeast</name>
    <name type="synonym">Candida colliculosa</name>
    <dbReference type="NCBI Taxonomy" id="4950"/>
    <lineage>
        <taxon>Eukaryota</taxon>
        <taxon>Fungi</taxon>
        <taxon>Dikarya</taxon>
        <taxon>Ascomycota</taxon>
        <taxon>Saccharomycotina</taxon>
        <taxon>Saccharomycetes</taxon>
        <taxon>Saccharomycetales</taxon>
        <taxon>Saccharomycetaceae</taxon>
        <taxon>Torulaspora</taxon>
    </lineage>
</organism>
<dbReference type="InterPro" id="IPR050334">
    <property type="entry name" value="Molybdenum_import_ModC"/>
</dbReference>
<gene>
    <name evidence="4" type="primary">TDEL0B04340</name>
    <name evidence="4" type="ORF">TDEL_0B04340</name>
</gene>
<dbReference type="PANTHER" id="PTHR43514:SF4">
    <property type="entry name" value="ABC TRANSPORTER I FAMILY MEMBER 10"/>
    <property type="match status" value="1"/>
</dbReference>
<dbReference type="STRING" id="1076872.G8ZPL9"/>
<dbReference type="GO" id="GO:0016887">
    <property type="term" value="F:ATP hydrolysis activity"/>
    <property type="evidence" value="ECO:0007669"/>
    <property type="project" value="InterPro"/>
</dbReference>
<dbReference type="PROSITE" id="PS50893">
    <property type="entry name" value="ABC_TRANSPORTER_2"/>
    <property type="match status" value="2"/>
</dbReference>